<organism evidence="2 3">
    <name type="scientific">Xenoophorus captivus</name>
    <dbReference type="NCBI Taxonomy" id="1517983"/>
    <lineage>
        <taxon>Eukaryota</taxon>
        <taxon>Metazoa</taxon>
        <taxon>Chordata</taxon>
        <taxon>Craniata</taxon>
        <taxon>Vertebrata</taxon>
        <taxon>Euteleostomi</taxon>
        <taxon>Actinopterygii</taxon>
        <taxon>Neopterygii</taxon>
        <taxon>Teleostei</taxon>
        <taxon>Neoteleostei</taxon>
        <taxon>Acanthomorphata</taxon>
        <taxon>Ovalentaria</taxon>
        <taxon>Atherinomorphae</taxon>
        <taxon>Cyprinodontiformes</taxon>
        <taxon>Goodeidae</taxon>
        <taxon>Xenoophorus</taxon>
    </lineage>
</organism>
<dbReference type="EMBL" id="JAHRIN010002677">
    <property type="protein sequence ID" value="MEQ2192512.1"/>
    <property type="molecule type" value="Genomic_DNA"/>
</dbReference>
<evidence type="ECO:0000256" key="1">
    <source>
        <dbReference type="SAM" id="SignalP"/>
    </source>
</evidence>
<reference evidence="2 3" key="1">
    <citation type="submission" date="2021-06" db="EMBL/GenBank/DDBJ databases">
        <authorList>
            <person name="Palmer J.M."/>
        </authorList>
    </citation>
    <scope>NUCLEOTIDE SEQUENCE [LARGE SCALE GENOMIC DNA]</scope>
    <source>
        <strain evidence="2 3">XC_2019</strain>
        <tissue evidence="2">Muscle</tissue>
    </source>
</reference>
<evidence type="ECO:0000313" key="2">
    <source>
        <dbReference type="EMBL" id="MEQ2192512.1"/>
    </source>
</evidence>
<keyword evidence="3" id="KW-1185">Reference proteome</keyword>
<sequence>MTLPITVLNQRRRRNSDQLSMKLHLVAALALSLTLVSPICCQQRVNCRWGSYGAWSDCDACTRTKVPRHTTHHF</sequence>
<gene>
    <name evidence="2" type="ORF">XENOCAPTIV_012783</name>
</gene>
<protein>
    <submittedName>
        <fullName evidence="2">Uncharacterized protein</fullName>
    </submittedName>
</protein>
<feature type="chain" id="PRO_5046160394" evidence="1">
    <location>
        <begin position="42"/>
        <end position="74"/>
    </location>
</feature>
<evidence type="ECO:0000313" key="3">
    <source>
        <dbReference type="Proteomes" id="UP001434883"/>
    </source>
</evidence>
<dbReference type="Proteomes" id="UP001434883">
    <property type="component" value="Unassembled WGS sequence"/>
</dbReference>
<accession>A0ABV0Q9N6</accession>
<feature type="signal peptide" evidence="1">
    <location>
        <begin position="1"/>
        <end position="41"/>
    </location>
</feature>
<comment type="caution">
    <text evidence="2">The sequence shown here is derived from an EMBL/GenBank/DDBJ whole genome shotgun (WGS) entry which is preliminary data.</text>
</comment>
<proteinExistence type="predicted"/>
<keyword evidence="1" id="KW-0732">Signal</keyword>
<name>A0ABV0Q9N6_9TELE</name>